<reference evidence="4 5" key="1">
    <citation type="journal article" date="2016" name="Nat. Commun.">
        <title>Thousands of microbial genomes shed light on interconnected biogeochemical processes in an aquifer system.</title>
        <authorList>
            <person name="Anantharaman K."/>
            <person name="Brown C.T."/>
            <person name="Hug L.A."/>
            <person name="Sharon I."/>
            <person name="Castelle C.J."/>
            <person name="Probst A.J."/>
            <person name="Thomas B.C."/>
            <person name="Singh A."/>
            <person name="Wilkins M.J."/>
            <person name="Karaoz U."/>
            <person name="Brodie E.L."/>
            <person name="Williams K.H."/>
            <person name="Hubbard S.S."/>
            <person name="Banfield J.F."/>
        </authorList>
    </citation>
    <scope>NUCLEOTIDE SEQUENCE [LARGE SCALE GENOMIC DNA]</scope>
</reference>
<sequence>MQQTKQLLTIKEASQWVSNLLRRDVSDSNISYLVQYGKVKKYNGGNSIFVDVDDLKKYYESYNGKREISWKKNLGNDLNWTLSFDNLREADTTKHVHRLHPYKGKYIPQLVEYFIDAHTDDSKKEAYFKTGDIILDPFLGSGTTLIQSLEMGIHSVGIDVSEFNCMIASCKATRYDDEYLQKAIKKMLTSLDTFEHDNKIREFESELLAELAKFNNTHFPGYDFKYKVNQGNFDEKKFSTEKEREFLPVYQKLLKKYAIKLKQDKSDSFLDIWFMDNVRREIDHVFQTIKQEKDVKTRKILALILSRTIRSCRATTHSDLATLKEPQLTTYYCYKHKKICKPLFSIKTMLNRYAFDTLSRIREFNTLRKPVHYSAITGDSRTVDIFEKVEKQNPEFSKILRKQKIAGIFCSPPYVGQIDYHEQHAYAYDLLGFKRKDDLEIGPLYKGQGLEARRSYMQGIADVLNNCKQYLKADFDIFLVANDKYNLYPEIAEKSGMRIVNQFKRPVLNRTERDRNPYSEIIFQFKSL</sequence>
<accession>A0A1G2KQQ8</accession>
<dbReference type="InterPro" id="IPR002941">
    <property type="entry name" value="DNA_methylase_N4/N6"/>
</dbReference>
<keyword evidence="4" id="KW-0255">Endonuclease</keyword>
<dbReference type="AlphaFoldDB" id="A0A1G2KQQ8"/>
<evidence type="ECO:0000256" key="1">
    <source>
        <dbReference type="ARBA" id="ARBA00022603"/>
    </source>
</evidence>
<feature type="domain" description="DNA methylase N-4/N-6" evidence="3">
    <location>
        <begin position="32"/>
        <end position="168"/>
    </location>
</feature>
<dbReference type="InterPro" id="IPR029063">
    <property type="entry name" value="SAM-dependent_MTases_sf"/>
</dbReference>
<dbReference type="GO" id="GO:0003677">
    <property type="term" value="F:DNA binding"/>
    <property type="evidence" value="ECO:0007669"/>
    <property type="project" value="InterPro"/>
</dbReference>
<dbReference type="Proteomes" id="UP000177362">
    <property type="component" value="Unassembled WGS sequence"/>
</dbReference>
<keyword evidence="1" id="KW-0489">Methyltransferase</keyword>
<gene>
    <name evidence="4" type="ORF">A3C11_02090</name>
</gene>
<keyword evidence="4" id="KW-0378">Hydrolase</keyword>
<dbReference type="STRING" id="1802271.A3C11_02090"/>
<evidence type="ECO:0000256" key="2">
    <source>
        <dbReference type="ARBA" id="ARBA00022679"/>
    </source>
</evidence>
<evidence type="ECO:0000313" key="4">
    <source>
        <dbReference type="EMBL" id="OHA01604.1"/>
    </source>
</evidence>
<proteinExistence type="predicted"/>
<organism evidence="4 5">
    <name type="scientific">Candidatus Sungbacteria bacterium RIFCSPHIGHO2_02_FULL_49_12</name>
    <dbReference type="NCBI Taxonomy" id="1802271"/>
    <lineage>
        <taxon>Bacteria</taxon>
        <taxon>Candidatus Sungiibacteriota</taxon>
    </lineage>
</organism>
<protein>
    <submittedName>
        <fullName evidence="4">Restriction endonuclease subunit M</fullName>
    </submittedName>
</protein>
<dbReference type="EMBL" id="MHQJ01000012">
    <property type="protein sequence ID" value="OHA01604.1"/>
    <property type="molecule type" value="Genomic_DNA"/>
</dbReference>
<evidence type="ECO:0000313" key="5">
    <source>
        <dbReference type="Proteomes" id="UP000177362"/>
    </source>
</evidence>
<keyword evidence="2" id="KW-0808">Transferase</keyword>
<comment type="caution">
    <text evidence="4">The sequence shown here is derived from an EMBL/GenBank/DDBJ whole genome shotgun (WGS) entry which is preliminary data.</text>
</comment>
<keyword evidence="4" id="KW-0540">Nuclease</keyword>
<dbReference type="GO" id="GO:0032259">
    <property type="term" value="P:methylation"/>
    <property type="evidence" value="ECO:0007669"/>
    <property type="project" value="UniProtKB-KW"/>
</dbReference>
<evidence type="ECO:0000259" key="3">
    <source>
        <dbReference type="Pfam" id="PF01555"/>
    </source>
</evidence>
<name>A0A1G2KQQ8_9BACT</name>
<dbReference type="Pfam" id="PF01555">
    <property type="entry name" value="N6_N4_Mtase"/>
    <property type="match status" value="1"/>
</dbReference>
<dbReference type="Gene3D" id="3.40.50.150">
    <property type="entry name" value="Vaccinia Virus protein VP39"/>
    <property type="match status" value="2"/>
</dbReference>
<dbReference type="GO" id="GO:0004519">
    <property type="term" value="F:endonuclease activity"/>
    <property type="evidence" value="ECO:0007669"/>
    <property type="project" value="UniProtKB-KW"/>
</dbReference>
<dbReference type="SUPFAM" id="SSF53335">
    <property type="entry name" value="S-adenosyl-L-methionine-dependent methyltransferases"/>
    <property type="match status" value="3"/>
</dbReference>
<dbReference type="GO" id="GO:0008170">
    <property type="term" value="F:N-methyltransferase activity"/>
    <property type="evidence" value="ECO:0007669"/>
    <property type="project" value="InterPro"/>
</dbReference>